<dbReference type="RefSeq" id="WP_350448302.1">
    <property type="nucleotide sequence ID" value="NZ_CP158373.1"/>
</dbReference>
<proteinExistence type="predicted"/>
<organism evidence="1">
    <name type="scientific">Pseudomonas solani</name>
    <dbReference type="NCBI Taxonomy" id="2731552"/>
    <lineage>
        <taxon>Bacteria</taxon>
        <taxon>Pseudomonadati</taxon>
        <taxon>Pseudomonadota</taxon>
        <taxon>Gammaproteobacteria</taxon>
        <taxon>Pseudomonadales</taxon>
        <taxon>Pseudomonadaceae</taxon>
        <taxon>Pseudomonas</taxon>
    </lineage>
</organism>
<accession>A0AAU7Y925</accession>
<evidence type="ECO:0000313" key="1">
    <source>
        <dbReference type="EMBL" id="XBY66449.1"/>
    </source>
</evidence>
<protein>
    <submittedName>
        <fullName evidence="1">Uncharacterized protein</fullName>
    </submittedName>
</protein>
<name>A0AAU7Y925_9PSED</name>
<sequence>MGVYYGICCKDCEVCLSFGKKIAKGDRLFLQGILSEREGGWIDGERAWLALQAFLQKHEGHVLVFESDAKFPEMLYFDRDLLEDLLD</sequence>
<reference evidence="1" key="1">
    <citation type="submission" date="2023-08" db="EMBL/GenBank/DDBJ databases">
        <title>Increased levels of nutrients transform a symbiont into a lethal pathobiont.</title>
        <authorList>
            <person name="Lachnit T."/>
            <person name="Ulrich L."/>
            <person name="Willmer F.M."/>
            <person name="Hasenbein T."/>
            <person name="Steiner L.X."/>
            <person name="Wolters M."/>
            <person name="Herbst E.M."/>
            <person name="Deines P."/>
        </authorList>
    </citation>
    <scope>NUCLEOTIDE SEQUENCE</scope>
    <source>
        <strain evidence="1">T3</strain>
    </source>
</reference>
<gene>
    <name evidence="1" type="ORF">ABS648_12000</name>
</gene>
<dbReference type="EMBL" id="CP158373">
    <property type="protein sequence ID" value="XBY66449.1"/>
    <property type="molecule type" value="Genomic_DNA"/>
</dbReference>
<dbReference type="AlphaFoldDB" id="A0AAU7Y925"/>